<gene>
    <name evidence="1" type="ORF">J2Z77_007423</name>
</gene>
<evidence type="ECO:0000313" key="2">
    <source>
        <dbReference type="Proteomes" id="UP001519310"/>
    </source>
</evidence>
<name>A0ABS4LHH2_STRAV</name>
<sequence>MENFPAGVGSIKVTVYLAEGTLSGLSSLAPYFTGELKRAKADNMADTCGLDRRTAAARRARWELQKEQLRRAGQLFDSRRALVTAGLVQVITERGWDRQDLPAVPGQSRGRWVGSANFGFSEQLSVDLPADLVVRAKAGCYHVSRPATDALHKWHERNPGATQTRPNRPGCDPYEYAEYTRLAAQVLTTGRIWRDAVKTGVAMAQALSAPS</sequence>
<reference evidence="1 2" key="1">
    <citation type="submission" date="2021-03" db="EMBL/GenBank/DDBJ databases">
        <title>Genomic Encyclopedia of Type Strains, Phase IV (KMG-IV): sequencing the most valuable type-strain genomes for metagenomic binning, comparative biology and taxonomic classification.</title>
        <authorList>
            <person name="Goeker M."/>
        </authorList>
    </citation>
    <scope>NUCLEOTIDE SEQUENCE [LARGE SCALE GENOMIC DNA]</scope>
    <source>
        <strain evidence="1 2">DSM 40526</strain>
    </source>
</reference>
<proteinExistence type="predicted"/>
<comment type="caution">
    <text evidence="1">The sequence shown here is derived from an EMBL/GenBank/DDBJ whole genome shotgun (WGS) entry which is preliminary data.</text>
</comment>
<protein>
    <submittedName>
        <fullName evidence="1">Uncharacterized protein</fullName>
    </submittedName>
</protein>
<dbReference type="EMBL" id="JAGGLQ010000025">
    <property type="protein sequence ID" value="MBP2041563.1"/>
    <property type="molecule type" value="Genomic_DNA"/>
</dbReference>
<dbReference type="Proteomes" id="UP001519310">
    <property type="component" value="Unassembled WGS sequence"/>
</dbReference>
<organism evidence="1 2">
    <name type="scientific">Streptomyces avidinii</name>
    <dbReference type="NCBI Taxonomy" id="1895"/>
    <lineage>
        <taxon>Bacteria</taxon>
        <taxon>Bacillati</taxon>
        <taxon>Actinomycetota</taxon>
        <taxon>Actinomycetes</taxon>
        <taxon>Kitasatosporales</taxon>
        <taxon>Streptomycetaceae</taxon>
        <taxon>Streptomyces</taxon>
    </lineage>
</organism>
<evidence type="ECO:0000313" key="1">
    <source>
        <dbReference type="EMBL" id="MBP2041563.1"/>
    </source>
</evidence>
<dbReference type="RefSeq" id="WP_189973903.1">
    <property type="nucleotide sequence ID" value="NZ_BMVL01000021.1"/>
</dbReference>
<keyword evidence="2" id="KW-1185">Reference proteome</keyword>
<accession>A0ABS4LHH2</accession>